<feature type="region of interest" description="Disordered" evidence="1">
    <location>
        <begin position="157"/>
        <end position="178"/>
    </location>
</feature>
<evidence type="ECO:0000256" key="1">
    <source>
        <dbReference type="SAM" id="MobiDB-lite"/>
    </source>
</evidence>
<sequence length="371" mass="40356">MNGEVFPRRILGDLWHPILFSQEKSRTAEGVGVFSALAGVAVRDESRGSVQAADGVLPGFDCIGILILRVGASTSCLPSSGVSVSVVSSVEQNAVHGWFPGDAGSGRGRFPTLLSSVSSAHQFRVKLITGYHLLLSHPPSYMPAAVLRDDISYPNTPAVTPRKRTMSFSSPQPLKSARTPLRRTGSFLSLADMQAAQDLRVKRAGSPTLHLSPSDASVPYNRSLRHYKEQRDRRKAVARTCGEAPPVFTVTPIHVSTPVQTPLHRQRTSSPLPDSAPPRTHFPRSKPEPDLYRVAITTRMRLSPQGQKILHMGPRLALSIHTATLELERIVASHRDSDGDISMSNLGGETLLSTSWVVVPPEDWEMIDGGY</sequence>
<dbReference type="EMBL" id="JASBNA010000006">
    <property type="protein sequence ID" value="KAK7690862.1"/>
    <property type="molecule type" value="Genomic_DNA"/>
</dbReference>
<evidence type="ECO:0000313" key="3">
    <source>
        <dbReference type="Proteomes" id="UP001385951"/>
    </source>
</evidence>
<comment type="caution">
    <text evidence="2">The sequence shown here is derived from an EMBL/GenBank/DDBJ whole genome shotgun (WGS) entry which is preliminary data.</text>
</comment>
<proteinExistence type="predicted"/>
<gene>
    <name evidence="2" type="ORF">QCA50_005964</name>
</gene>
<accession>A0AAW0GEG8</accession>
<dbReference type="Proteomes" id="UP001385951">
    <property type="component" value="Unassembled WGS sequence"/>
</dbReference>
<dbReference type="AlphaFoldDB" id="A0AAW0GEG8"/>
<organism evidence="2 3">
    <name type="scientific">Cerrena zonata</name>
    <dbReference type="NCBI Taxonomy" id="2478898"/>
    <lineage>
        <taxon>Eukaryota</taxon>
        <taxon>Fungi</taxon>
        <taxon>Dikarya</taxon>
        <taxon>Basidiomycota</taxon>
        <taxon>Agaricomycotina</taxon>
        <taxon>Agaricomycetes</taxon>
        <taxon>Polyporales</taxon>
        <taxon>Cerrenaceae</taxon>
        <taxon>Cerrena</taxon>
    </lineage>
</organism>
<evidence type="ECO:0000313" key="2">
    <source>
        <dbReference type="EMBL" id="KAK7690862.1"/>
    </source>
</evidence>
<keyword evidence="3" id="KW-1185">Reference proteome</keyword>
<name>A0AAW0GEG8_9APHY</name>
<feature type="region of interest" description="Disordered" evidence="1">
    <location>
        <begin position="257"/>
        <end position="288"/>
    </location>
</feature>
<reference evidence="2 3" key="1">
    <citation type="submission" date="2022-09" db="EMBL/GenBank/DDBJ databases">
        <authorList>
            <person name="Palmer J.M."/>
        </authorList>
    </citation>
    <scope>NUCLEOTIDE SEQUENCE [LARGE SCALE GENOMIC DNA]</scope>
    <source>
        <strain evidence="2 3">DSM 7382</strain>
    </source>
</reference>
<protein>
    <submittedName>
        <fullName evidence="2">Uncharacterized protein</fullName>
    </submittedName>
</protein>